<evidence type="ECO:0008006" key="3">
    <source>
        <dbReference type="Google" id="ProtNLM"/>
    </source>
</evidence>
<dbReference type="NCBIfam" id="TIGR03696">
    <property type="entry name" value="Rhs_assc_core"/>
    <property type="match status" value="1"/>
</dbReference>
<dbReference type="Proteomes" id="UP000464593">
    <property type="component" value="Chromosome"/>
</dbReference>
<organism evidence="1 2">
    <name type="scientific">Pseudomonas monteilii</name>
    <dbReference type="NCBI Taxonomy" id="76759"/>
    <lineage>
        <taxon>Bacteria</taxon>
        <taxon>Pseudomonadati</taxon>
        <taxon>Pseudomonadota</taxon>
        <taxon>Gammaproteobacteria</taxon>
        <taxon>Pseudomonadales</taxon>
        <taxon>Pseudomonadaceae</taxon>
        <taxon>Pseudomonas</taxon>
    </lineage>
</organism>
<proteinExistence type="predicted"/>
<dbReference type="EMBL" id="CP040324">
    <property type="protein sequence ID" value="QHB29188.1"/>
    <property type="molecule type" value="Genomic_DNA"/>
</dbReference>
<dbReference type="Gene3D" id="2.180.10.10">
    <property type="entry name" value="RHS repeat-associated core"/>
    <property type="match status" value="1"/>
</dbReference>
<sequence>MVMKRVTELRGLAWRTLAYTAYGYLQKEPGAALGFNGERKDELLQAYALGNGHRFYCPALMRFFSPDVLSPFGKGGVNTYSYCQGDPVNRLDPTGGTGILKRSPGRARQVAVVRPVKAIEDRISPEFKKGPGKYQLASAVSREVVEYSGSGFTEGFSGAPVKVRSVGVVTGVQPRGPTIDELGESWQNHWRWEHRPGAQPMSLDHMIPNHQRAHGSQIADIEQSRAFIREQEARQEIDVQVLASFGHW</sequence>
<dbReference type="InterPro" id="IPR022385">
    <property type="entry name" value="Rhs_assc_core"/>
</dbReference>
<reference evidence="1 2" key="1">
    <citation type="submission" date="2019-05" db="EMBL/GenBank/DDBJ databases">
        <title>Complete genome sequence of Pseudomonas Pseudomonas resinovorans.</title>
        <authorList>
            <person name="Chen H.-P."/>
        </authorList>
    </citation>
    <scope>NUCLEOTIDE SEQUENCE [LARGE SCALE GENOMIC DNA]</scope>
    <source>
        <strain evidence="1 2">TCU-CK1</strain>
    </source>
</reference>
<evidence type="ECO:0000313" key="1">
    <source>
        <dbReference type="EMBL" id="QHB29188.1"/>
    </source>
</evidence>
<dbReference type="SUPFAM" id="SSF56399">
    <property type="entry name" value="ADP-ribosylation"/>
    <property type="match status" value="1"/>
</dbReference>
<dbReference type="AlphaFoldDB" id="A0AAE6RDJ7"/>
<evidence type="ECO:0000313" key="2">
    <source>
        <dbReference type="Proteomes" id="UP000464593"/>
    </source>
</evidence>
<protein>
    <recommendedName>
        <fullName evidence="3">RHS repeat-associated core domain-containing protein</fullName>
    </recommendedName>
</protein>
<name>A0AAE6RDJ7_9PSED</name>
<gene>
    <name evidence="1" type="ORF">TCK1_3842</name>
</gene>
<accession>A0AAE6RDJ7</accession>